<organism evidence="1 2">
    <name type="scientific">Arctium lappa</name>
    <name type="common">Greater burdock</name>
    <name type="synonym">Lappa major</name>
    <dbReference type="NCBI Taxonomy" id="4217"/>
    <lineage>
        <taxon>Eukaryota</taxon>
        <taxon>Viridiplantae</taxon>
        <taxon>Streptophyta</taxon>
        <taxon>Embryophyta</taxon>
        <taxon>Tracheophyta</taxon>
        <taxon>Spermatophyta</taxon>
        <taxon>Magnoliopsida</taxon>
        <taxon>eudicotyledons</taxon>
        <taxon>Gunneridae</taxon>
        <taxon>Pentapetalae</taxon>
        <taxon>asterids</taxon>
        <taxon>campanulids</taxon>
        <taxon>Asterales</taxon>
        <taxon>Asteraceae</taxon>
        <taxon>Carduoideae</taxon>
        <taxon>Cardueae</taxon>
        <taxon>Arctiinae</taxon>
        <taxon>Arctium</taxon>
    </lineage>
</organism>
<dbReference type="EMBL" id="CM042051">
    <property type="protein sequence ID" value="KAI3729630.1"/>
    <property type="molecule type" value="Genomic_DNA"/>
</dbReference>
<keyword evidence="2" id="KW-1185">Reference proteome</keyword>
<protein>
    <submittedName>
        <fullName evidence="1">Uncharacterized protein</fullName>
    </submittedName>
</protein>
<accession>A0ACB9C5Y6</accession>
<comment type="caution">
    <text evidence="1">The sequence shown here is derived from an EMBL/GenBank/DDBJ whole genome shotgun (WGS) entry which is preliminary data.</text>
</comment>
<reference evidence="1 2" key="2">
    <citation type="journal article" date="2022" name="Mol. Ecol. Resour.">
        <title>The genomes of chicory, endive, great burdock and yacon provide insights into Asteraceae paleo-polyploidization history and plant inulin production.</title>
        <authorList>
            <person name="Fan W."/>
            <person name="Wang S."/>
            <person name="Wang H."/>
            <person name="Wang A."/>
            <person name="Jiang F."/>
            <person name="Liu H."/>
            <person name="Zhao H."/>
            <person name="Xu D."/>
            <person name="Zhang Y."/>
        </authorList>
    </citation>
    <scope>NUCLEOTIDE SEQUENCE [LARGE SCALE GENOMIC DNA]</scope>
    <source>
        <strain evidence="2">cv. Niubang</strain>
    </source>
</reference>
<dbReference type="Proteomes" id="UP001055879">
    <property type="component" value="Linkage Group LG05"/>
</dbReference>
<evidence type="ECO:0000313" key="2">
    <source>
        <dbReference type="Proteomes" id="UP001055879"/>
    </source>
</evidence>
<sequence length="225" mass="25458">MSRIGHKVILAVGLVGTERTTLGSCFILNDIDQLGKFDKKTDEGMFIGYSLTSKVFRVFNIRTRTIQESINVTFDEKETRSSDFQKSQSKNKEASDFSKLREDNQRAQLEEPHTSGTTFSGPSDNTPSTSDTVGPSDATTQNVEEERQVSYEEEGELETHVEETSELLSPSLENYKEHVHSTTEIPHRLTLTSLKLKHLHMFMLLSHNGQMIILMIKSYVLPLMV</sequence>
<reference evidence="2" key="1">
    <citation type="journal article" date="2022" name="Mol. Ecol. Resour.">
        <title>The genomes of chicory, endive, great burdock and yacon provide insights into Asteraceae palaeo-polyploidization history and plant inulin production.</title>
        <authorList>
            <person name="Fan W."/>
            <person name="Wang S."/>
            <person name="Wang H."/>
            <person name="Wang A."/>
            <person name="Jiang F."/>
            <person name="Liu H."/>
            <person name="Zhao H."/>
            <person name="Xu D."/>
            <person name="Zhang Y."/>
        </authorList>
    </citation>
    <scope>NUCLEOTIDE SEQUENCE [LARGE SCALE GENOMIC DNA]</scope>
    <source>
        <strain evidence="2">cv. Niubang</strain>
    </source>
</reference>
<proteinExistence type="predicted"/>
<gene>
    <name evidence="1" type="ORF">L6452_18291</name>
</gene>
<name>A0ACB9C5Y6_ARCLA</name>
<evidence type="ECO:0000313" key="1">
    <source>
        <dbReference type="EMBL" id="KAI3729630.1"/>
    </source>
</evidence>